<dbReference type="InterPro" id="IPR013656">
    <property type="entry name" value="PAS_4"/>
</dbReference>
<name>W0V0H1_9BURK</name>
<dbReference type="Pfam" id="PF08448">
    <property type="entry name" value="PAS_4"/>
    <property type="match status" value="2"/>
</dbReference>
<dbReference type="InterPro" id="IPR052155">
    <property type="entry name" value="Biofilm_reg_signaling"/>
</dbReference>
<evidence type="ECO:0000259" key="3">
    <source>
        <dbReference type="PROSITE" id="PS50113"/>
    </source>
</evidence>
<feature type="domain" description="GGDEF" evidence="4">
    <location>
        <begin position="631"/>
        <end position="770"/>
    </location>
</feature>
<evidence type="ECO:0000259" key="4">
    <source>
        <dbReference type="PROSITE" id="PS50887"/>
    </source>
</evidence>
<accession>W0V0H1</accession>
<dbReference type="InterPro" id="IPR029016">
    <property type="entry name" value="GAF-like_dom_sf"/>
</dbReference>
<dbReference type="CDD" id="cd00130">
    <property type="entry name" value="PAS"/>
    <property type="match status" value="2"/>
</dbReference>
<dbReference type="SUPFAM" id="SSF55785">
    <property type="entry name" value="PYP-like sensor domain (PAS domain)"/>
    <property type="match status" value="3"/>
</dbReference>
<dbReference type="SUPFAM" id="SSF55073">
    <property type="entry name" value="Nucleotide cyclase"/>
    <property type="match status" value="1"/>
</dbReference>
<dbReference type="KEGG" id="jag:GJA_170"/>
<gene>
    <name evidence="5" type="ORF">GJA_170</name>
</gene>
<reference evidence="5 6" key="1">
    <citation type="journal article" date="2015" name="Genome Announc.">
        <title>Genome Sequence of Mushroom Soft-Rot Pathogen Janthinobacterium agaricidamnosum.</title>
        <authorList>
            <person name="Graupner K."/>
            <person name="Lackner G."/>
            <person name="Hertweck C."/>
        </authorList>
    </citation>
    <scope>NUCLEOTIDE SEQUENCE [LARGE SCALE GENOMIC DNA]</scope>
    <source>
        <strain evidence="6">NBRC 102515 / DSM 9628</strain>
    </source>
</reference>
<dbReference type="PANTHER" id="PTHR44757">
    <property type="entry name" value="DIGUANYLATE CYCLASE DGCP"/>
    <property type="match status" value="1"/>
</dbReference>
<dbReference type="NCBIfam" id="TIGR00254">
    <property type="entry name" value="GGDEF"/>
    <property type="match status" value="1"/>
</dbReference>
<feature type="domain" description="PAC" evidence="3">
    <location>
        <begin position="260"/>
        <end position="312"/>
    </location>
</feature>
<dbReference type="InterPro" id="IPR001610">
    <property type="entry name" value="PAC"/>
</dbReference>
<dbReference type="GO" id="GO:0003824">
    <property type="term" value="F:catalytic activity"/>
    <property type="evidence" value="ECO:0007669"/>
    <property type="project" value="UniProtKB-ARBA"/>
</dbReference>
<dbReference type="InterPro" id="IPR003018">
    <property type="entry name" value="GAF"/>
</dbReference>
<dbReference type="STRING" id="1349767.GJA_170"/>
<evidence type="ECO:0000256" key="1">
    <source>
        <dbReference type="SAM" id="Coils"/>
    </source>
</evidence>
<dbReference type="HOGENOM" id="CLU_000445_11_32_4"/>
<dbReference type="InterPro" id="IPR000014">
    <property type="entry name" value="PAS"/>
</dbReference>
<evidence type="ECO:0000313" key="5">
    <source>
        <dbReference type="EMBL" id="CDG80833.1"/>
    </source>
</evidence>
<dbReference type="Gene3D" id="3.30.70.270">
    <property type="match status" value="1"/>
</dbReference>
<sequence>MEQAQPDLNWQAPAEPADELKRLAALHALHFLDAASQPELDRITRLAARLFDVPIALVSLIDKERQWFLSRVGLGTSETARNISFCGHAILDDGPMVVEDALLDARFAGNPLVTGEPYLRFYAGQPIRSRQGHALGTLCLIDRQPRGMSAQDLLALRDFAVMVEQYFQASEVDAQVKSAQLRYTRSEALLNNTFAQAAVGMALLSFDGKWLQVNQRLCDMLGYQRAALLSTSFQEITHAEDLAGDLAQVAQLLAGQISTYTMEKRYLHANGSHVWAELTVSLLRDHAGHPLYFLSVINDIDARKHAQMALASLHGELESRVKIRTHELEMALAQLQLAKQEAEANAERFISAAESHLDAYSLLHSVRDDDGKIVDFRFEYVNQVAQAVLGLPREQIIGRRLCELLPPHVSAGMLDKFIRTVDSGEPLAEQFCLDLGHGPGQLRWIYHEVVKTGDGLSISSSDISERIRAEESLRLKEAMLRQVTDAIPALVAFVDAGQCYRYCNRAYYLSFAADAAQIVGSTMHDFLGEEQYQFVQEHIERAVQGICAEFDQSRLKDGKLRQFETHYLPQREAEGQVTGFYIVGWDVTEQRLREETLRDRATLDQMTGLLNRSAFMALLEDRLLRSPSSSDGVALLFLDIDHFKQVNDRYGHAAGDALIREFARRTRGAVRGADIVARLGGDEFVVLLPQVASLEAAALVTEKIRAAMRQPVTLHDSDGIDYRIASSIGVAYADAAAAPRFSAAEMLARADQALYQAKAAGRDCWRSQVLN</sequence>
<dbReference type="InterPro" id="IPR035965">
    <property type="entry name" value="PAS-like_dom_sf"/>
</dbReference>
<dbReference type="eggNOG" id="COG2461">
    <property type="taxonomic scope" value="Bacteria"/>
</dbReference>
<dbReference type="Pfam" id="PF01590">
    <property type="entry name" value="GAF"/>
    <property type="match status" value="1"/>
</dbReference>
<dbReference type="InterPro" id="IPR043128">
    <property type="entry name" value="Rev_trsase/Diguanyl_cyclase"/>
</dbReference>
<dbReference type="InterPro" id="IPR000160">
    <property type="entry name" value="GGDEF_dom"/>
</dbReference>
<dbReference type="SMART" id="SM00086">
    <property type="entry name" value="PAC"/>
    <property type="match status" value="2"/>
</dbReference>
<dbReference type="SMART" id="SM00091">
    <property type="entry name" value="PAS"/>
    <property type="match status" value="3"/>
</dbReference>
<dbReference type="EMBL" id="HG322949">
    <property type="protein sequence ID" value="CDG80833.1"/>
    <property type="molecule type" value="Genomic_DNA"/>
</dbReference>
<dbReference type="Gene3D" id="3.30.450.40">
    <property type="match status" value="1"/>
</dbReference>
<dbReference type="Gene3D" id="3.30.450.20">
    <property type="entry name" value="PAS domain"/>
    <property type="match status" value="3"/>
</dbReference>
<proteinExistence type="predicted"/>
<dbReference type="PATRIC" id="fig|1349767.4.peg.4808"/>
<feature type="domain" description="PAS" evidence="2">
    <location>
        <begin position="368"/>
        <end position="424"/>
    </location>
</feature>
<dbReference type="PANTHER" id="PTHR44757:SF2">
    <property type="entry name" value="BIOFILM ARCHITECTURE MAINTENANCE PROTEIN MBAA"/>
    <property type="match status" value="1"/>
</dbReference>
<dbReference type="PROSITE" id="PS50112">
    <property type="entry name" value="PAS"/>
    <property type="match status" value="2"/>
</dbReference>
<dbReference type="InterPro" id="IPR013655">
    <property type="entry name" value="PAS_fold_3"/>
</dbReference>
<dbReference type="PROSITE" id="PS50113">
    <property type="entry name" value="PAC"/>
    <property type="match status" value="2"/>
</dbReference>
<dbReference type="NCBIfam" id="TIGR00229">
    <property type="entry name" value="sensory_box"/>
    <property type="match status" value="2"/>
</dbReference>
<dbReference type="Pfam" id="PF08447">
    <property type="entry name" value="PAS_3"/>
    <property type="match status" value="1"/>
</dbReference>
<dbReference type="eggNOG" id="COG2203">
    <property type="taxonomic scope" value="Bacteria"/>
</dbReference>
<keyword evidence="1" id="KW-0175">Coiled coil</keyword>
<feature type="domain" description="PAS" evidence="2">
    <location>
        <begin position="186"/>
        <end position="256"/>
    </location>
</feature>
<dbReference type="SMART" id="SM00065">
    <property type="entry name" value="GAF"/>
    <property type="match status" value="1"/>
</dbReference>
<dbReference type="PROSITE" id="PS50887">
    <property type="entry name" value="GGDEF"/>
    <property type="match status" value="1"/>
</dbReference>
<dbReference type="AlphaFoldDB" id="W0V0H1"/>
<evidence type="ECO:0000313" key="6">
    <source>
        <dbReference type="Proteomes" id="UP000027604"/>
    </source>
</evidence>
<dbReference type="FunFam" id="3.30.70.270:FF:000001">
    <property type="entry name" value="Diguanylate cyclase domain protein"/>
    <property type="match status" value="1"/>
</dbReference>
<feature type="domain" description="PAC" evidence="3">
    <location>
        <begin position="546"/>
        <end position="599"/>
    </location>
</feature>
<dbReference type="InterPro" id="IPR029787">
    <property type="entry name" value="Nucleotide_cyclase"/>
</dbReference>
<dbReference type="Pfam" id="PF00990">
    <property type="entry name" value="GGDEF"/>
    <property type="match status" value="1"/>
</dbReference>
<dbReference type="CDD" id="cd01949">
    <property type="entry name" value="GGDEF"/>
    <property type="match status" value="1"/>
</dbReference>
<feature type="coiled-coil region" evidence="1">
    <location>
        <begin position="323"/>
        <end position="352"/>
    </location>
</feature>
<organism evidence="5 6">
    <name type="scientific">Janthinobacterium agaricidamnosum NBRC 102515 = DSM 9628</name>
    <dbReference type="NCBI Taxonomy" id="1349767"/>
    <lineage>
        <taxon>Bacteria</taxon>
        <taxon>Pseudomonadati</taxon>
        <taxon>Pseudomonadota</taxon>
        <taxon>Betaproteobacteria</taxon>
        <taxon>Burkholderiales</taxon>
        <taxon>Oxalobacteraceae</taxon>
        <taxon>Janthinobacterium</taxon>
    </lineage>
</organism>
<dbReference type="RefSeq" id="WP_051780103.1">
    <property type="nucleotide sequence ID" value="NZ_BCTH01000092.1"/>
</dbReference>
<dbReference type="InterPro" id="IPR000700">
    <property type="entry name" value="PAS-assoc_C"/>
</dbReference>
<keyword evidence="6" id="KW-1185">Reference proteome</keyword>
<dbReference type="SMART" id="SM00267">
    <property type="entry name" value="GGDEF"/>
    <property type="match status" value="1"/>
</dbReference>
<dbReference type="Proteomes" id="UP000027604">
    <property type="component" value="Chromosome I"/>
</dbReference>
<dbReference type="SUPFAM" id="SSF55781">
    <property type="entry name" value="GAF domain-like"/>
    <property type="match status" value="1"/>
</dbReference>
<protein>
    <submittedName>
        <fullName evidence="5">Sensory box protein</fullName>
    </submittedName>
</protein>
<evidence type="ECO:0000259" key="2">
    <source>
        <dbReference type="PROSITE" id="PS50112"/>
    </source>
</evidence>
<dbReference type="eggNOG" id="COG2199">
    <property type="taxonomic scope" value="Bacteria"/>
</dbReference>